<dbReference type="InterPro" id="IPR012902">
    <property type="entry name" value="N_methyl_site"/>
</dbReference>
<dbReference type="Proteomes" id="UP000233256">
    <property type="component" value="Unassembled WGS sequence"/>
</dbReference>
<dbReference type="AlphaFoldDB" id="A0A2N1PPE0"/>
<evidence type="ECO:0000313" key="3">
    <source>
        <dbReference type="EMBL" id="PKK90208.1"/>
    </source>
</evidence>
<sequence length="249" mass="27478">MNILSTAHFPDRNRLRNIHFKRESGLSLPEVLVALAIFMILVAPIFSVFRSSKTQVNASQDRLTAFLIGRKVMDSVSGALYNSGAVRLENFVPQLGETDAKPVNDGSVNVSLKDNFNFIKLGGGGSTSRYFVKLMDRDDNFQQDDRGISQDDDQDLYQKLENYRISVVTSTYSTGFFPSSTPSDAGFIADDAPYSNPDPGLCQVFVTVDWTNRDGQEKEVRLSSLITTKCPETTPPGEDDRPAGALEGF</sequence>
<reference evidence="3 4" key="1">
    <citation type="journal article" date="2017" name="ISME J.">
        <title>Potential for microbial H2 and metal transformations associated with novel bacteria and archaea in deep terrestrial subsurface sediments.</title>
        <authorList>
            <person name="Hernsdorf A.W."/>
            <person name="Amano Y."/>
            <person name="Miyakawa K."/>
            <person name="Ise K."/>
            <person name="Suzuki Y."/>
            <person name="Anantharaman K."/>
            <person name="Probst A."/>
            <person name="Burstein D."/>
            <person name="Thomas B.C."/>
            <person name="Banfield J.F."/>
        </authorList>
    </citation>
    <scope>NUCLEOTIDE SEQUENCE [LARGE SCALE GENOMIC DNA]</scope>
    <source>
        <strain evidence="3">HGW-Wallbacteria-1</strain>
    </source>
</reference>
<keyword evidence="2" id="KW-0812">Transmembrane</keyword>
<feature type="transmembrane region" description="Helical" evidence="2">
    <location>
        <begin position="31"/>
        <end position="49"/>
    </location>
</feature>
<comment type="caution">
    <text evidence="3">The sequence shown here is derived from an EMBL/GenBank/DDBJ whole genome shotgun (WGS) entry which is preliminary data.</text>
</comment>
<evidence type="ECO:0000313" key="4">
    <source>
        <dbReference type="Proteomes" id="UP000233256"/>
    </source>
</evidence>
<keyword evidence="2" id="KW-0472">Membrane</keyword>
<proteinExistence type="predicted"/>
<evidence type="ECO:0000256" key="1">
    <source>
        <dbReference type="SAM" id="MobiDB-lite"/>
    </source>
</evidence>
<feature type="region of interest" description="Disordered" evidence="1">
    <location>
        <begin position="229"/>
        <end position="249"/>
    </location>
</feature>
<dbReference type="Pfam" id="PF07963">
    <property type="entry name" value="N_methyl"/>
    <property type="match status" value="1"/>
</dbReference>
<gene>
    <name evidence="3" type="ORF">CVV64_10800</name>
</gene>
<evidence type="ECO:0000256" key="2">
    <source>
        <dbReference type="SAM" id="Phobius"/>
    </source>
</evidence>
<keyword evidence="2" id="KW-1133">Transmembrane helix</keyword>
<protein>
    <recommendedName>
        <fullName evidence="5">Prepilin-type N-terminal cleavage/methylation domain-containing protein</fullName>
    </recommendedName>
</protein>
<accession>A0A2N1PPE0</accession>
<name>A0A2N1PPE0_9BACT</name>
<evidence type="ECO:0008006" key="5">
    <source>
        <dbReference type="Google" id="ProtNLM"/>
    </source>
</evidence>
<dbReference type="EMBL" id="PGXC01000007">
    <property type="protein sequence ID" value="PKK90208.1"/>
    <property type="molecule type" value="Genomic_DNA"/>
</dbReference>
<organism evidence="3 4">
    <name type="scientific">Candidatus Wallbacteria bacterium HGW-Wallbacteria-1</name>
    <dbReference type="NCBI Taxonomy" id="2013854"/>
    <lineage>
        <taxon>Bacteria</taxon>
        <taxon>Candidatus Walliibacteriota</taxon>
    </lineage>
</organism>